<keyword evidence="2" id="KW-0540">Nuclease</keyword>
<comment type="caution">
    <text evidence="2">The sequence shown here is derived from an EMBL/GenBank/DDBJ whole genome shotgun (WGS) entry which is preliminary data.</text>
</comment>
<dbReference type="AlphaFoldDB" id="A0A926UUC2"/>
<accession>A0A926UUC2</accession>
<evidence type="ECO:0000313" key="3">
    <source>
        <dbReference type="Proteomes" id="UP000631421"/>
    </source>
</evidence>
<dbReference type="EMBL" id="JACJPY010000052">
    <property type="protein sequence ID" value="MBD2151404.1"/>
    <property type="molecule type" value="Genomic_DNA"/>
</dbReference>
<protein>
    <submittedName>
        <fullName evidence="2">Restriction endonuclease subunit R</fullName>
    </submittedName>
</protein>
<keyword evidence="2" id="KW-0255">Endonuclease</keyword>
<sequence>MSKTLQATEIDLAKLEELFRLEKSFDTDFFWEWRDNLPHIKESEQLLLDDVKTDYLHLSKHSLLEPIVKMVILSPILKLAGFYRSPFYLKAEQSISILSQEEAIVIQGRIDVLVFKPPFWVVVIEAKRAAYSVEVGIPQALTYMIANPHPERPVFGLVTNGSEFIFLKLQQQDTLKYGESDLFSIKRGNDLYTVVSILRHLSQLVAKP</sequence>
<dbReference type="Proteomes" id="UP000631421">
    <property type="component" value="Unassembled WGS sequence"/>
</dbReference>
<evidence type="ECO:0000259" key="1">
    <source>
        <dbReference type="Pfam" id="PF04313"/>
    </source>
</evidence>
<dbReference type="InterPro" id="IPR007409">
    <property type="entry name" value="Restrct_endonuc_type1_HsdR_N"/>
</dbReference>
<dbReference type="GO" id="GO:0009035">
    <property type="term" value="F:type I site-specific deoxyribonuclease activity"/>
    <property type="evidence" value="ECO:0007669"/>
    <property type="project" value="UniProtKB-EC"/>
</dbReference>
<gene>
    <name evidence="2" type="ORF">H6F44_14925</name>
</gene>
<dbReference type="GO" id="GO:0009307">
    <property type="term" value="P:DNA restriction-modification system"/>
    <property type="evidence" value="ECO:0007669"/>
    <property type="project" value="UniProtKB-KW"/>
</dbReference>
<name>A0A926UUC2_9CYAN</name>
<dbReference type="Gene3D" id="3.90.1570.30">
    <property type="match status" value="1"/>
</dbReference>
<evidence type="ECO:0000313" key="2">
    <source>
        <dbReference type="EMBL" id="MBD2151404.1"/>
    </source>
</evidence>
<proteinExistence type="predicted"/>
<keyword evidence="3" id="KW-1185">Reference proteome</keyword>
<feature type="domain" description="Restriction endonuclease type I HsdR N-terminal" evidence="1">
    <location>
        <begin position="39"/>
        <end position="171"/>
    </location>
</feature>
<dbReference type="GO" id="GO:0005524">
    <property type="term" value="F:ATP binding"/>
    <property type="evidence" value="ECO:0007669"/>
    <property type="project" value="UniProtKB-KW"/>
</dbReference>
<dbReference type="Pfam" id="PF04313">
    <property type="entry name" value="HSDR_N"/>
    <property type="match status" value="1"/>
</dbReference>
<dbReference type="GO" id="GO:0003677">
    <property type="term" value="F:DNA binding"/>
    <property type="evidence" value="ECO:0007669"/>
    <property type="project" value="UniProtKB-KW"/>
</dbReference>
<reference evidence="2" key="1">
    <citation type="journal article" date="2015" name="ISME J.">
        <title>Draft Genome Sequence of Streptomyces incarnatus NRRL8089, which Produces the Nucleoside Antibiotic Sinefungin.</title>
        <authorList>
            <person name="Oshima K."/>
            <person name="Hattori M."/>
            <person name="Shimizu H."/>
            <person name="Fukuda K."/>
            <person name="Nemoto M."/>
            <person name="Inagaki K."/>
            <person name="Tamura T."/>
        </authorList>
    </citation>
    <scope>NUCLEOTIDE SEQUENCE</scope>
    <source>
        <strain evidence="2">FACHB-1277</strain>
    </source>
</reference>
<dbReference type="RefSeq" id="WP_190351824.1">
    <property type="nucleotide sequence ID" value="NZ_JACJPY010000052.1"/>
</dbReference>
<organism evidence="2 3">
    <name type="scientific">Pseudanabaena cinerea FACHB-1277</name>
    <dbReference type="NCBI Taxonomy" id="2949581"/>
    <lineage>
        <taxon>Bacteria</taxon>
        <taxon>Bacillati</taxon>
        <taxon>Cyanobacteriota</taxon>
        <taxon>Cyanophyceae</taxon>
        <taxon>Pseudanabaenales</taxon>
        <taxon>Pseudanabaenaceae</taxon>
        <taxon>Pseudanabaena</taxon>
        <taxon>Pseudanabaena cinerea</taxon>
    </lineage>
</organism>
<keyword evidence="2" id="KW-0378">Hydrolase</keyword>
<reference evidence="2" key="2">
    <citation type="submission" date="2020-08" db="EMBL/GenBank/DDBJ databases">
        <authorList>
            <person name="Chen M."/>
            <person name="Teng W."/>
            <person name="Zhao L."/>
            <person name="Hu C."/>
            <person name="Zhou Y."/>
            <person name="Han B."/>
            <person name="Song L."/>
            <person name="Shu W."/>
        </authorList>
    </citation>
    <scope>NUCLEOTIDE SEQUENCE</scope>
    <source>
        <strain evidence="2">FACHB-1277</strain>
    </source>
</reference>